<accession>A0A9J7BSM7</accession>
<dbReference type="Proteomes" id="UP001059380">
    <property type="component" value="Chromosome"/>
</dbReference>
<name>A0A9J7BSM7_9BACT</name>
<protein>
    <submittedName>
        <fullName evidence="1">Uncharacterized protein</fullName>
    </submittedName>
</protein>
<proteinExistence type="predicted"/>
<dbReference type="AlphaFoldDB" id="A0A9J7BSM7"/>
<sequence length="66" mass="7255">MLPQRPAALDPDFAADFSQNAAACALDEPIDHHCQICPTCSARLTGHRCKLVCTQCGYYLSCADYY</sequence>
<keyword evidence="2" id="KW-1185">Reference proteome</keyword>
<reference evidence="1" key="1">
    <citation type="submission" date="2021-04" db="EMBL/GenBank/DDBJ databases">
        <title>Phylogenetic analysis of Acidobacteriaceae.</title>
        <authorList>
            <person name="Qiu L."/>
            <person name="Zhang Q."/>
        </authorList>
    </citation>
    <scope>NUCLEOTIDE SEQUENCE</scope>
    <source>
        <strain evidence="1">DSM 25168</strain>
    </source>
</reference>
<dbReference type="EMBL" id="CP093313">
    <property type="protein sequence ID" value="UWZ85607.1"/>
    <property type="molecule type" value="Genomic_DNA"/>
</dbReference>
<gene>
    <name evidence="1" type="ORF">MOP44_06600</name>
</gene>
<dbReference type="KEGG" id="orp:MOP44_06600"/>
<evidence type="ECO:0000313" key="2">
    <source>
        <dbReference type="Proteomes" id="UP001059380"/>
    </source>
</evidence>
<evidence type="ECO:0000313" key="1">
    <source>
        <dbReference type="EMBL" id="UWZ85607.1"/>
    </source>
</evidence>
<dbReference type="RefSeq" id="WP_260795181.1">
    <property type="nucleotide sequence ID" value="NZ_CP093313.1"/>
</dbReference>
<organism evidence="1 2">
    <name type="scientific">Occallatibacter riparius</name>
    <dbReference type="NCBI Taxonomy" id="1002689"/>
    <lineage>
        <taxon>Bacteria</taxon>
        <taxon>Pseudomonadati</taxon>
        <taxon>Acidobacteriota</taxon>
        <taxon>Terriglobia</taxon>
        <taxon>Terriglobales</taxon>
        <taxon>Acidobacteriaceae</taxon>
        <taxon>Occallatibacter</taxon>
    </lineage>
</organism>